<evidence type="ECO:0000313" key="1">
    <source>
        <dbReference type="EMBL" id="MBB5636385.1"/>
    </source>
</evidence>
<gene>
    <name evidence="1" type="ORF">HDE68_002286</name>
</gene>
<dbReference type="EMBL" id="JACHCE010000003">
    <property type="protein sequence ID" value="MBB5636385.1"/>
    <property type="molecule type" value="Genomic_DNA"/>
</dbReference>
<sequence>MENQILSGLSEKTKDLLFFSESEAPLLIENLGQLPKDQLDKKLIELNSENPGTLKTLDPDEFFAYLVKRADPGDHYMVDNANKFTAIYAYLKANFSDIAVKRIEGGVHVPIIITAYQPDGSCISLSTYAIET</sequence>
<name>A0A7W9E096_9SPHI</name>
<protein>
    <recommendedName>
        <fullName evidence="3">Nuclease A inhibitor-like protein</fullName>
    </recommendedName>
</protein>
<dbReference type="RefSeq" id="WP_183881907.1">
    <property type="nucleotide sequence ID" value="NZ_JACHCD010000006.1"/>
</dbReference>
<organism evidence="1 2">
    <name type="scientific">Pedobacter cryoconitis</name>
    <dbReference type="NCBI Taxonomy" id="188932"/>
    <lineage>
        <taxon>Bacteria</taxon>
        <taxon>Pseudomonadati</taxon>
        <taxon>Bacteroidota</taxon>
        <taxon>Sphingobacteriia</taxon>
        <taxon>Sphingobacteriales</taxon>
        <taxon>Sphingobacteriaceae</taxon>
        <taxon>Pedobacter</taxon>
    </lineage>
</organism>
<evidence type="ECO:0008006" key="3">
    <source>
        <dbReference type="Google" id="ProtNLM"/>
    </source>
</evidence>
<comment type="caution">
    <text evidence="1">The sequence shown here is derived from an EMBL/GenBank/DDBJ whole genome shotgun (WGS) entry which is preliminary data.</text>
</comment>
<dbReference type="InterPro" id="IPR036587">
    <property type="entry name" value="NucleaseA_inhib-like_sf"/>
</dbReference>
<dbReference type="Gene3D" id="3.40.1460.10">
    <property type="entry name" value="Nuclease A inhibitor-like"/>
    <property type="match status" value="1"/>
</dbReference>
<reference evidence="1 2" key="1">
    <citation type="submission" date="2020-08" db="EMBL/GenBank/DDBJ databases">
        <title>Genomic Encyclopedia of Type Strains, Phase IV (KMG-V): Genome sequencing to study the core and pangenomes of soil and plant-associated prokaryotes.</title>
        <authorList>
            <person name="Whitman W."/>
        </authorList>
    </citation>
    <scope>NUCLEOTIDE SEQUENCE [LARGE SCALE GENOMIC DNA]</scope>
    <source>
        <strain evidence="1 2">S3M1</strain>
    </source>
</reference>
<evidence type="ECO:0000313" key="2">
    <source>
        <dbReference type="Proteomes" id="UP000537204"/>
    </source>
</evidence>
<proteinExistence type="predicted"/>
<dbReference type="AlphaFoldDB" id="A0A7W9E096"/>
<accession>A0A7W9E096</accession>
<dbReference type="InterPro" id="IPR012489">
    <property type="entry name" value="NucleaseA_inhib-like"/>
</dbReference>
<dbReference type="Pfam" id="PF07924">
    <property type="entry name" value="NuiA"/>
    <property type="match status" value="1"/>
</dbReference>
<dbReference type="SUPFAM" id="SSF82602">
    <property type="entry name" value="Nuclease A inhibitor (NuiA)"/>
    <property type="match status" value="1"/>
</dbReference>
<dbReference type="Proteomes" id="UP000537204">
    <property type="component" value="Unassembled WGS sequence"/>
</dbReference>